<organism evidence="3 4">
    <name type="scientific">Gordonia asplenii</name>
    <dbReference type="NCBI Taxonomy" id="2725283"/>
    <lineage>
        <taxon>Bacteria</taxon>
        <taxon>Bacillati</taxon>
        <taxon>Actinomycetota</taxon>
        <taxon>Actinomycetes</taxon>
        <taxon>Mycobacteriales</taxon>
        <taxon>Gordoniaceae</taxon>
        <taxon>Gordonia</taxon>
    </lineage>
</organism>
<dbReference type="EMBL" id="JABBNB010000023">
    <property type="protein sequence ID" value="NMO03491.1"/>
    <property type="molecule type" value="Genomic_DNA"/>
</dbReference>
<reference evidence="3 4" key="1">
    <citation type="submission" date="2020-04" db="EMBL/GenBank/DDBJ databases">
        <title>Gordonia sp. nov. TBRC 11910.</title>
        <authorList>
            <person name="Suriyachadkun C."/>
        </authorList>
    </citation>
    <scope>NUCLEOTIDE SEQUENCE [LARGE SCALE GENOMIC DNA]</scope>
    <source>
        <strain evidence="3 4">TBRC 11910</strain>
    </source>
</reference>
<sequence>MPLYRFECPSCGTFDAGFAMADVPDTLDCRCGEPARRRITAPRLARGGRGMRLLDATKATAERPGVVNAVPDARRESASSSNPLHAKLPRP</sequence>
<dbReference type="InterPro" id="IPR013429">
    <property type="entry name" value="Regulatory_FmdB_Zinc_ribbon"/>
</dbReference>
<accession>A0A848L4H6</accession>
<dbReference type="NCBIfam" id="TIGR02605">
    <property type="entry name" value="CxxC_CxxC_SSSS"/>
    <property type="match status" value="1"/>
</dbReference>
<comment type="caution">
    <text evidence="3">The sequence shown here is derived from an EMBL/GenBank/DDBJ whole genome shotgun (WGS) entry which is preliminary data.</text>
</comment>
<proteinExistence type="predicted"/>
<feature type="region of interest" description="Disordered" evidence="1">
    <location>
        <begin position="60"/>
        <end position="91"/>
    </location>
</feature>
<gene>
    <name evidence="3" type="ORF">HH308_19945</name>
</gene>
<dbReference type="Proteomes" id="UP000550729">
    <property type="component" value="Unassembled WGS sequence"/>
</dbReference>
<keyword evidence="4" id="KW-1185">Reference proteome</keyword>
<feature type="domain" description="Putative regulatory protein FmdB zinc ribbon" evidence="2">
    <location>
        <begin position="1"/>
        <end position="40"/>
    </location>
</feature>
<dbReference type="SMART" id="SM00834">
    <property type="entry name" value="CxxC_CXXC_SSSS"/>
    <property type="match status" value="1"/>
</dbReference>
<protein>
    <submittedName>
        <fullName evidence="3">Zinc ribbon domain-containing protein</fullName>
    </submittedName>
</protein>
<name>A0A848L4H6_9ACTN</name>
<dbReference type="AlphaFoldDB" id="A0A848L4H6"/>
<evidence type="ECO:0000313" key="4">
    <source>
        <dbReference type="Proteomes" id="UP000550729"/>
    </source>
</evidence>
<dbReference type="RefSeq" id="WP_170195993.1">
    <property type="nucleotide sequence ID" value="NZ_JABBNB010000023.1"/>
</dbReference>
<evidence type="ECO:0000313" key="3">
    <source>
        <dbReference type="EMBL" id="NMO03491.1"/>
    </source>
</evidence>
<evidence type="ECO:0000256" key="1">
    <source>
        <dbReference type="SAM" id="MobiDB-lite"/>
    </source>
</evidence>
<evidence type="ECO:0000259" key="2">
    <source>
        <dbReference type="SMART" id="SM00834"/>
    </source>
</evidence>